<dbReference type="InParanoid" id="A0A2V0PLK5"/>
<dbReference type="STRING" id="307507.A0A2V0PLK5"/>
<feature type="compositionally biased region" description="Gly residues" evidence="1">
    <location>
        <begin position="222"/>
        <end position="232"/>
    </location>
</feature>
<feature type="region of interest" description="Disordered" evidence="1">
    <location>
        <begin position="336"/>
        <end position="373"/>
    </location>
</feature>
<feature type="region of interest" description="Disordered" evidence="1">
    <location>
        <begin position="275"/>
        <end position="319"/>
    </location>
</feature>
<evidence type="ECO:0000313" key="2">
    <source>
        <dbReference type="EMBL" id="GBG00662.1"/>
    </source>
</evidence>
<dbReference type="Proteomes" id="UP000247498">
    <property type="component" value="Unassembled WGS sequence"/>
</dbReference>
<protein>
    <submittedName>
        <fullName evidence="2">Uncharacterized protein</fullName>
    </submittedName>
</protein>
<proteinExistence type="predicted"/>
<reference evidence="2 3" key="1">
    <citation type="journal article" date="2018" name="Sci. Rep.">
        <title>Raphidocelis subcapitata (=Pseudokirchneriella subcapitata) provides an insight into genome evolution and environmental adaptations in the Sphaeropleales.</title>
        <authorList>
            <person name="Suzuki S."/>
            <person name="Yamaguchi H."/>
            <person name="Nakajima N."/>
            <person name="Kawachi M."/>
        </authorList>
    </citation>
    <scope>NUCLEOTIDE SEQUENCE [LARGE SCALE GENOMIC DNA]</scope>
    <source>
        <strain evidence="2 3">NIES-35</strain>
    </source>
</reference>
<feature type="compositionally biased region" description="Low complexity" evidence="1">
    <location>
        <begin position="198"/>
        <end position="209"/>
    </location>
</feature>
<feature type="compositionally biased region" description="Low complexity" evidence="1">
    <location>
        <begin position="336"/>
        <end position="367"/>
    </location>
</feature>
<feature type="region of interest" description="Disordered" evidence="1">
    <location>
        <begin position="198"/>
        <end position="238"/>
    </location>
</feature>
<comment type="caution">
    <text evidence="2">The sequence shown here is derived from an EMBL/GenBank/DDBJ whole genome shotgun (WGS) entry which is preliminary data.</text>
</comment>
<dbReference type="EMBL" id="BDRX01000291">
    <property type="protein sequence ID" value="GBG00662.1"/>
    <property type="molecule type" value="Genomic_DNA"/>
</dbReference>
<feature type="non-terminal residue" evidence="2">
    <location>
        <position position="1"/>
    </location>
</feature>
<feature type="compositionally biased region" description="Low complexity" evidence="1">
    <location>
        <begin position="276"/>
        <end position="286"/>
    </location>
</feature>
<keyword evidence="3" id="KW-1185">Reference proteome</keyword>
<accession>A0A2V0PLK5</accession>
<dbReference type="AlphaFoldDB" id="A0A2V0PLK5"/>
<feature type="compositionally biased region" description="Gly residues" evidence="1">
    <location>
        <begin position="287"/>
        <end position="301"/>
    </location>
</feature>
<evidence type="ECO:0000313" key="3">
    <source>
        <dbReference type="Proteomes" id="UP000247498"/>
    </source>
</evidence>
<dbReference type="OrthoDB" id="10682511at2759"/>
<sequence length="468" mass="45208">LLVRRPAGAGEAPIEVVPSAQQAPDQREAVRQLQPQAVAGWWASGHVGWTIFPVDSDHFAAVGGALPPISPAALLGAHNNAAAAAGVGGAAVLAAPGGAAGGGALAQLPAGGQLPTAQQLMAMMEAGTLTQDVVNLVASAVQSGSCPPDVLGMLQQMMAAQAAGQAAGGPGAGLSAAALQALPQQQQQQTQQQQQQTQQQQQQQQQQQPRVSAGTKRAFGARSGGEGRGPGGGREEELVAAAAAAAAAEAAAGEDASPFLHWGMMARSSLDGADGGLPAPAAAPARPGGGGGGGGGGGSAAVGGARRDGASFELPDLPPLDSNMVQSMLAATATLAAPPAQRARTGAPPWQGQAQQQQQQQQQRPAGGAMGGAIGGVPSLAMLDVPTLSSDMAAGAEDLLFSDSLVPGAHPAAPTLFAAALLGSGSGCITSGGPGALGGGGGLPGGGGGSGGLDTMHSLERALLAADP</sequence>
<evidence type="ECO:0000256" key="1">
    <source>
        <dbReference type="SAM" id="MobiDB-lite"/>
    </source>
</evidence>
<gene>
    <name evidence="2" type="ORF">Rsub_13401</name>
</gene>
<name>A0A2V0PLK5_9CHLO</name>
<organism evidence="2 3">
    <name type="scientific">Raphidocelis subcapitata</name>
    <dbReference type="NCBI Taxonomy" id="307507"/>
    <lineage>
        <taxon>Eukaryota</taxon>
        <taxon>Viridiplantae</taxon>
        <taxon>Chlorophyta</taxon>
        <taxon>core chlorophytes</taxon>
        <taxon>Chlorophyceae</taxon>
        <taxon>CS clade</taxon>
        <taxon>Sphaeropleales</taxon>
        <taxon>Selenastraceae</taxon>
        <taxon>Raphidocelis</taxon>
    </lineage>
</organism>